<sequence>MAELFPNSIDRDDPRRNGERLVFDWFSKDEIKGTVYYSLRQKNHRYKLSSEIDFLYICERGILCIEVKGGQNIYRQDRTWYSENRNGETFQIHNPFEQALGCQYALKKYLSDIYGKHSKQANYLIGYAVIFPECIFTGEGNDLVTEVVFDGKNNIYEFGKYLDSVFDYWTEQEKTKHHFSPEKLNIQQLKQLNDLLRGDFRVVPSMHLELQSIEERMLQLTDEQYDVIETVQENERALIQGTAGTGKSLLALELVRKSAAKEKNVLYLCFNRNMARYASASLEKSEYINVSTFHTLMKKYFEDEEVYNYSVKELCNKSSLQCFDETEKYDVVVVDEGQDLFCVEVFDVLEYIVKNGLSTGSWYMFFDPNQNIFGKIDDFETTFELLKESYKPAILNLRINCRNTEQIARRTSLLTNTPPAKYLKVNGLKVENKKYETKQEFIKELRKTIMSLISSGVESKDIVIISTLKKSNSLLANIDEICNYKIIENSNINKFDKKCINYYTVQSFKGLESKIVLFIDLHGFTGLSDRMLNYVAMSRAMLKLYVFFNKTLSDEYYQALENGEEMLLK</sequence>
<organism evidence="3 4">
    <name type="scientific">Eubacterium coprostanoligenes</name>
    <dbReference type="NCBI Taxonomy" id="290054"/>
    <lineage>
        <taxon>Bacteria</taxon>
        <taxon>Bacillati</taxon>
        <taxon>Bacillota</taxon>
        <taxon>Clostridia</taxon>
        <taxon>Eubacteriales</taxon>
        <taxon>Eubacteriaceae</taxon>
        <taxon>Eubacterium</taxon>
    </lineage>
</organism>
<dbReference type="GO" id="GO:0043138">
    <property type="term" value="F:3'-5' DNA helicase activity"/>
    <property type="evidence" value="ECO:0007669"/>
    <property type="project" value="TreeGrafter"/>
</dbReference>
<dbReference type="RefSeq" id="WP_159443360.1">
    <property type="nucleotide sequence ID" value="NZ_FUWW01000001.1"/>
</dbReference>
<dbReference type="GO" id="GO:0003677">
    <property type="term" value="F:DNA binding"/>
    <property type="evidence" value="ECO:0007669"/>
    <property type="project" value="InterPro"/>
</dbReference>
<dbReference type="SUPFAM" id="SSF52540">
    <property type="entry name" value="P-loop containing nucleoside triphosphate hydrolases"/>
    <property type="match status" value="1"/>
</dbReference>
<dbReference type="InterPro" id="IPR011528">
    <property type="entry name" value="NERD"/>
</dbReference>
<dbReference type="STRING" id="290054.SAMN02745114_00069"/>
<gene>
    <name evidence="3" type="ORF">SAMN02745114_00069</name>
</gene>
<evidence type="ECO:0000313" key="4">
    <source>
        <dbReference type="Proteomes" id="UP000190657"/>
    </source>
</evidence>
<evidence type="ECO:0000259" key="1">
    <source>
        <dbReference type="Pfam" id="PF08378"/>
    </source>
</evidence>
<dbReference type="InterPro" id="IPR000212">
    <property type="entry name" value="DNA_helicase_UvrD/REP"/>
</dbReference>
<dbReference type="OrthoDB" id="9787585at2"/>
<dbReference type="GO" id="GO:0005829">
    <property type="term" value="C:cytosol"/>
    <property type="evidence" value="ECO:0007669"/>
    <property type="project" value="TreeGrafter"/>
</dbReference>
<protein>
    <submittedName>
        <fullName evidence="3">Uncharacterized conserved protein</fullName>
    </submittedName>
</protein>
<dbReference type="Pfam" id="PF08378">
    <property type="entry name" value="NERD"/>
    <property type="match status" value="1"/>
</dbReference>
<evidence type="ECO:0000313" key="3">
    <source>
        <dbReference type="EMBL" id="SJZ33396.1"/>
    </source>
</evidence>
<dbReference type="PANTHER" id="PTHR11070:SF2">
    <property type="entry name" value="ATP-DEPENDENT DNA HELICASE SRS2"/>
    <property type="match status" value="1"/>
</dbReference>
<evidence type="ECO:0000259" key="2">
    <source>
        <dbReference type="Pfam" id="PF09848"/>
    </source>
</evidence>
<dbReference type="Gene3D" id="3.40.50.300">
    <property type="entry name" value="P-loop containing nucleotide triphosphate hydrolases"/>
    <property type="match status" value="2"/>
</dbReference>
<dbReference type="GO" id="GO:0005524">
    <property type="term" value="F:ATP binding"/>
    <property type="evidence" value="ECO:0007669"/>
    <property type="project" value="InterPro"/>
</dbReference>
<dbReference type="EMBL" id="FUWW01000001">
    <property type="protein sequence ID" value="SJZ33396.1"/>
    <property type="molecule type" value="Genomic_DNA"/>
</dbReference>
<dbReference type="GO" id="GO:0000725">
    <property type="term" value="P:recombinational repair"/>
    <property type="evidence" value="ECO:0007669"/>
    <property type="project" value="TreeGrafter"/>
</dbReference>
<feature type="domain" description="Schlafen group 3-like DNA/RNA helicase" evidence="2">
    <location>
        <begin position="237"/>
        <end position="340"/>
    </location>
</feature>
<feature type="domain" description="NERD" evidence="1">
    <location>
        <begin position="16"/>
        <end position="132"/>
    </location>
</feature>
<dbReference type="InterPro" id="IPR027417">
    <property type="entry name" value="P-loop_NTPase"/>
</dbReference>
<dbReference type="PANTHER" id="PTHR11070">
    <property type="entry name" value="UVRD / RECB / PCRA DNA HELICASE FAMILY MEMBER"/>
    <property type="match status" value="1"/>
</dbReference>
<dbReference type="InterPro" id="IPR018647">
    <property type="entry name" value="SLFN_3-like_DNA/RNA_helicase"/>
</dbReference>
<dbReference type="Proteomes" id="UP000190657">
    <property type="component" value="Unassembled WGS sequence"/>
</dbReference>
<keyword evidence="4" id="KW-1185">Reference proteome</keyword>
<accession>A0A1T4JT78</accession>
<name>A0A1T4JT78_9FIRM</name>
<reference evidence="3 4" key="1">
    <citation type="submission" date="2017-02" db="EMBL/GenBank/DDBJ databases">
        <authorList>
            <person name="Peterson S.W."/>
        </authorList>
    </citation>
    <scope>NUCLEOTIDE SEQUENCE [LARGE SCALE GENOMIC DNA]</scope>
    <source>
        <strain evidence="3 4">ATCC 51222</strain>
    </source>
</reference>
<dbReference type="Pfam" id="PF09848">
    <property type="entry name" value="SLFN-g3_helicase"/>
    <property type="match status" value="1"/>
</dbReference>
<proteinExistence type="predicted"/>
<dbReference type="AlphaFoldDB" id="A0A1T4JT78"/>